<organism evidence="2">
    <name type="scientific">Pantoea sp. BJ2</name>
    <dbReference type="NCBI Taxonomy" id="3141322"/>
    <lineage>
        <taxon>Bacteria</taxon>
        <taxon>Pseudomonadati</taxon>
        <taxon>Pseudomonadota</taxon>
        <taxon>Gammaproteobacteria</taxon>
        <taxon>Enterobacterales</taxon>
        <taxon>Erwiniaceae</taxon>
        <taxon>Pantoea</taxon>
    </lineage>
</organism>
<reference evidence="2" key="1">
    <citation type="submission" date="2024-06" db="EMBL/GenBank/DDBJ databases">
        <title>Multiomics insights into the TNT degradation mechanism by Pantoea sp. BJ2 isolated from an ammunition destruction site.</title>
        <authorList>
            <person name="Luo J."/>
        </authorList>
    </citation>
    <scope>NUCLEOTIDE SEQUENCE</scope>
    <source>
        <strain evidence="2">BJ2</strain>
        <plasmid evidence="2">plasmindA</plasmid>
    </source>
</reference>
<keyword evidence="2" id="KW-0614">Plasmid</keyword>
<proteinExistence type="predicted"/>
<geneLocation type="plasmid" evidence="2">
    <name>plasmindA</name>
</geneLocation>
<dbReference type="EMBL" id="CP158293">
    <property type="protein sequence ID" value="XBV46737.1"/>
    <property type="molecule type" value="Genomic_DNA"/>
</dbReference>
<sequence>MTSSYDEQMKDRMIGEALLALLEDQVAVSSAALIAKLEEMAETEEESYRRVACQRALADVRNHSVRTSTQRDGQDFSSEKHANIPNQKKH</sequence>
<feature type="compositionally biased region" description="Basic and acidic residues" evidence="1">
    <location>
        <begin position="72"/>
        <end position="82"/>
    </location>
</feature>
<dbReference type="AlphaFoldDB" id="A0AAU7U1K0"/>
<gene>
    <name evidence="2" type="ORF">AAF463_21495</name>
</gene>
<evidence type="ECO:0000313" key="2">
    <source>
        <dbReference type="EMBL" id="XBV46737.1"/>
    </source>
</evidence>
<dbReference type="RefSeq" id="WP_110866893.1">
    <property type="nucleotide sequence ID" value="NZ_CP158293.1"/>
</dbReference>
<accession>A0AAU7U1K0</accession>
<feature type="region of interest" description="Disordered" evidence="1">
    <location>
        <begin position="61"/>
        <end position="90"/>
    </location>
</feature>
<protein>
    <submittedName>
        <fullName evidence="2">Uncharacterized protein</fullName>
    </submittedName>
</protein>
<name>A0AAU7U1K0_9GAMM</name>
<evidence type="ECO:0000256" key="1">
    <source>
        <dbReference type="SAM" id="MobiDB-lite"/>
    </source>
</evidence>